<dbReference type="InterPro" id="IPR029044">
    <property type="entry name" value="Nucleotide-diphossugar_trans"/>
</dbReference>
<dbReference type="RefSeq" id="WP_167088539.1">
    <property type="nucleotide sequence ID" value="NZ_WHJG01000019.1"/>
</dbReference>
<evidence type="ECO:0000259" key="4">
    <source>
        <dbReference type="Pfam" id="PF00535"/>
    </source>
</evidence>
<name>A0ABX0N765_9BURK</name>
<accession>A0ABX0N765</accession>
<evidence type="ECO:0000256" key="3">
    <source>
        <dbReference type="ARBA" id="ARBA00022679"/>
    </source>
</evidence>
<dbReference type="PANTHER" id="PTHR43179">
    <property type="entry name" value="RHAMNOSYLTRANSFERASE WBBL"/>
    <property type="match status" value="1"/>
</dbReference>
<evidence type="ECO:0000313" key="6">
    <source>
        <dbReference type="Proteomes" id="UP000621455"/>
    </source>
</evidence>
<protein>
    <submittedName>
        <fullName evidence="5">Glycosyltransferase</fullName>
    </submittedName>
</protein>
<evidence type="ECO:0000256" key="1">
    <source>
        <dbReference type="ARBA" id="ARBA00006739"/>
    </source>
</evidence>
<proteinExistence type="inferred from homology"/>
<keyword evidence="3" id="KW-0808">Transferase</keyword>
<organism evidence="5 6">
    <name type="scientific">Massilia frigida</name>
    <dbReference type="NCBI Taxonomy" id="2609281"/>
    <lineage>
        <taxon>Bacteria</taxon>
        <taxon>Pseudomonadati</taxon>
        <taxon>Pseudomonadota</taxon>
        <taxon>Betaproteobacteria</taxon>
        <taxon>Burkholderiales</taxon>
        <taxon>Oxalobacteraceae</taxon>
        <taxon>Telluria group</taxon>
        <taxon>Massilia</taxon>
    </lineage>
</organism>
<dbReference type="SUPFAM" id="SSF53448">
    <property type="entry name" value="Nucleotide-diphospho-sugar transferases"/>
    <property type="match status" value="1"/>
</dbReference>
<dbReference type="PANTHER" id="PTHR43179:SF12">
    <property type="entry name" value="GALACTOFURANOSYLTRANSFERASE GLFT2"/>
    <property type="match status" value="1"/>
</dbReference>
<dbReference type="InterPro" id="IPR001173">
    <property type="entry name" value="Glyco_trans_2-like"/>
</dbReference>
<comment type="similarity">
    <text evidence="1">Belongs to the glycosyltransferase 2 family.</text>
</comment>
<keyword evidence="2" id="KW-0328">Glycosyltransferase</keyword>
<comment type="caution">
    <text evidence="5">The sequence shown here is derived from an EMBL/GenBank/DDBJ whole genome shotgun (WGS) entry which is preliminary data.</text>
</comment>
<reference evidence="5 6" key="1">
    <citation type="submission" date="2019-10" db="EMBL/GenBank/DDBJ databases">
        <title>Taxonomy of Antarctic Massilia spp.: description of Massilia rubra sp. nov., Massilia aquatica sp. nov., Massilia mucilaginosa sp. nov., Massilia frigida sp. nov. isolated from streams, lakes and regoliths.</title>
        <authorList>
            <person name="Holochova P."/>
            <person name="Sedlacek I."/>
            <person name="Kralova S."/>
            <person name="Maslanova I."/>
            <person name="Busse H.-J."/>
            <person name="Stankova E."/>
            <person name="Vrbovska V."/>
            <person name="Kovarovic V."/>
            <person name="Bartak M."/>
            <person name="Svec P."/>
            <person name="Pantucek R."/>
        </authorList>
    </citation>
    <scope>NUCLEOTIDE SEQUENCE [LARGE SCALE GENOMIC DNA]</scope>
    <source>
        <strain evidence="5 6">CCM 8695</strain>
    </source>
</reference>
<dbReference type="EMBL" id="WHJG01000019">
    <property type="protein sequence ID" value="NHZ81210.1"/>
    <property type="molecule type" value="Genomic_DNA"/>
</dbReference>
<feature type="domain" description="Glycosyltransferase 2-like" evidence="4">
    <location>
        <begin position="240"/>
        <end position="416"/>
    </location>
</feature>
<evidence type="ECO:0000313" key="5">
    <source>
        <dbReference type="EMBL" id="NHZ81210.1"/>
    </source>
</evidence>
<dbReference type="Proteomes" id="UP000621455">
    <property type="component" value="Unassembled WGS sequence"/>
</dbReference>
<keyword evidence="6" id="KW-1185">Reference proteome</keyword>
<gene>
    <name evidence="5" type="ORF">F2P44_18295</name>
</gene>
<dbReference type="Pfam" id="PF00535">
    <property type="entry name" value="Glycos_transf_2"/>
    <property type="match status" value="1"/>
</dbReference>
<dbReference type="Gene3D" id="3.90.550.10">
    <property type="entry name" value="Spore Coat Polysaccharide Biosynthesis Protein SpsA, Chain A"/>
    <property type="match status" value="1"/>
</dbReference>
<evidence type="ECO:0000256" key="2">
    <source>
        <dbReference type="ARBA" id="ARBA00022676"/>
    </source>
</evidence>
<sequence length="666" mass="68871">MNATAAVQGAPPAAAWSASRLREDFLLAQAVDALQDGWPADALLAAEAACRRHAESAIPALLRATILQASRSALSSAAWYHAWRRDPQDARLQDLLIQDWLAHGERARIAALAPALLPARCRAASHASLLPSLREAACLPAGACWRAGAAIEGMLFEAHAAASAQLCLRDELSQKNYGVRLPPGTAGAHFSFVPPHPDGVWSLALAGATAALPGSPLVFAVPRAASAAAAAPPATTALGVLIPVYSGLAQVQACIASVLASLPANRAGATVLVIDDASPEPALAAWLDTQCAAGRIGLLRNRYNLGFVESVNRGLRQLPGHDVLLLNADTLVHGDWLDRLRAALYRADDIAAVAPWSNNGEISSFPSIARAAPAPDADGLARLDDQASALHRAGACADVDVPACCGFAMLMRASVLAAIGGLDGNAIERGYGEEVDWCLRAAAAGYRHRIATGVYVAHAGGVSFGDEKHLRVRQNRAVLMARYPHYYSAYQRFLQDDPLAAARACLAAALPPAAAAIDAPPAPLPPSLASSCTRIAVLAHCAAGALAAGVLALARLVAARTDLALRLLVIGEVSETLWRTGVVDVVAPASGASLLSDSDLIGLSGCIVLLAADPAQARIAIDTVRLDPGFDAGSWFSALLARAHVAPRPALAPLHFANPGSTGARS</sequence>